<proteinExistence type="predicted"/>
<evidence type="ECO:0000313" key="3">
    <source>
        <dbReference type="EMBL" id="QDV22565.1"/>
    </source>
</evidence>
<evidence type="ECO:0008006" key="5">
    <source>
        <dbReference type="Google" id="ProtNLM"/>
    </source>
</evidence>
<organism evidence="3 4">
    <name type="scientific">Aureliella helgolandensis</name>
    <dbReference type="NCBI Taxonomy" id="2527968"/>
    <lineage>
        <taxon>Bacteria</taxon>
        <taxon>Pseudomonadati</taxon>
        <taxon>Planctomycetota</taxon>
        <taxon>Planctomycetia</taxon>
        <taxon>Pirellulales</taxon>
        <taxon>Pirellulaceae</taxon>
        <taxon>Aureliella</taxon>
    </lineage>
</organism>
<dbReference type="PROSITE" id="PS51257">
    <property type="entry name" value="PROKAR_LIPOPROTEIN"/>
    <property type="match status" value="1"/>
</dbReference>
<gene>
    <name evidence="3" type="ORF">Q31a_08510</name>
</gene>
<feature type="compositionally biased region" description="Low complexity" evidence="1">
    <location>
        <begin position="40"/>
        <end position="59"/>
    </location>
</feature>
<dbReference type="EMBL" id="CP036298">
    <property type="protein sequence ID" value="QDV22565.1"/>
    <property type="molecule type" value="Genomic_DNA"/>
</dbReference>
<feature type="region of interest" description="Disordered" evidence="1">
    <location>
        <begin position="37"/>
        <end position="59"/>
    </location>
</feature>
<keyword evidence="4" id="KW-1185">Reference proteome</keyword>
<keyword evidence="2" id="KW-0732">Signal</keyword>
<dbReference type="Proteomes" id="UP000318017">
    <property type="component" value="Chromosome"/>
</dbReference>
<dbReference type="AlphaFoldDB" id="A0A518G1Z9"/>
<evidence type="ECO:0000256" key="2">
    <source>
        <dbReference type="SAM" id="SignalP"/>
    </source>
</evidence>
<sequence precursor="true">MVKTFSGLNSWGTSFAMLLLAAASTITGCQKREASGVAGSTSADSVSDEASSSEYSVPASASPREVAELALKAIEAGELQGLQNLLATKKIKADIQAITRGKNAFSSVVDKAVPLAASAITREIEWLEPEGRTIDQEEITGETAKVVVKGTRMGKPLTRQFFLIREDGIWKLVPSHR</sequence>
<dbReference type="KEGG" id="ahel:Q31a_08510"/>
<evidence type="ECO:0000256" key="1">
    <source>
        <dbReference type="SAM" id="MobiDB-lite"/>
    </source>
</evidence>
<dbReference type="RefSeq" id="WP_145074270.1">
    <property type="nucleotide sequence ID" value="NZ_CP036298.1"/>
</dbReference>
<evidence type="ECO:0000313" key="4">
    <source>
        <dbReference type="Proteomes" id="UP000318017"/>
    </source>
</evidence>
<protein>
    <recommendedName>
        <fullName evidence="5">Lumazine-binding domain protein</fullName>
    </recommendedName>
</protein>
<feature type="chain" id="PRO_5022230537" description="Lumazine-binding domain protein" evidence="2">
    <location>
        <begin position="17"/>
        <end position="177"/>
    </location>
</feature>
<name>A0A518G1Z9_9BACT</name>
<accession>A0A518G1Z9</accession>
<feature type="signal peptide" evidence="2">
    <location>
        <begin position="1"/>
        <end position="16"/>
    </location>
</feature>
<reference evidence="3 4" key="1">
    <citation type="submission" date="2019-02" db="EMBL/GenBank/DDBJ databases">
        <title>Deep-cultivation of Planctomycetes and their phenomic and genomic characterization uncovers novel biology.</title>
        <authorList>
            <person name="Wiegand S."/>
            <person name="Jogler M."/>
            <person name="Boedeker C."/>
            <person name="Pinto D."/>
            <person name="Vollmers J."/>
            <person name="Rivas-Marin E."/>
            <person name="Kohn T."/>
            <person name="Peeters S.H."/>
            <person name="Heuer A."/>
            <person name="Rast P."/>
            <person name="Oberbeckmann S."/>
            <person name="Bunk B."/>
            <person name="Jeske O."/>
            <person name="Meyerdierks A."/>
            <person name="Storesund J.E."/>
            <person name="Kallscheuer N."/>
            <person name="Luecker S."/>
            <person name="Lage O.M."/>
            <person name="Pohl T."/>
            <person name="Merkel B.J."/>
            <person name="Hornburger P."/>
            <person name="Mueller R.-W."/>
            <person name="Bruemmer F."/>
            <person name="Labrenz M."/>
            <person name="Spormann A.M."/>
            <person name="Op den Camp H."/>
            <person name="Overmann J."/>
            <person name="Amann R."/>
            <person name="Jetten M.S.M."/>
            <person name="Mascher T."/>
            <person name="Medema M.H."/>
            <person name="Devos D.P."/>
            <person name="Kaster A.-K."/>
            <person name="Ovreas L."/>
            <person name="Rohde M."/>
            <person name="Galperin M.Y."/>
            <person name="Jogler C."/>
        </authorList>
    </citation>
    <scope>NUCLEOTIDE SEQUENCE [LARGE SCALE GENOMIC DNA]</scope>
    <source>
        <strain evidence="3 4">Q31a</strain>
    </source>
</reference>